<evidence type="ECO:0000313" key="2">
    <source>
        <dbReference type="Proteomes" id="UP000326939"/>
    </source>
</evidence>
<proteinExistence type="predicted"/>
<protein>
    <submittedName>
        <fullName evidence="1">Uncharacterized protein</fullName>
    </submittedName>
</protein>
<dbReference type="EMBL" id="VDCV01000009">
    <property type="protein sequence ID" value="KAB5541723.1"/>
    <property type="molecule type" value="Genomic_DNA"/>
</dbReference>
<accession>A0A5N5LG53</accession>
<gene>
    <name evidence="1" type="ORF">DKX38_014697</name>
</gene>
<name>A0A5N5LG53_9ROSI</name>
<organism evidence="1 2">
    <name type="scientific">Salix brachista</name>
    <dbReference type="NCBI Taxonomy" id="2182728"/>
    <lineage>
        <taxon>Eukaryota</taxon>
        <taxon>Viridiplantae</taxon>
        <taxon>Streptophyta</taxon>
        <taxon>Embryophyta</taxon>
        <taxon>Tracheophyta</taxon>
        <taxon>Spermatophyta</taxon>
        <taxon>Magnoliopsida</taxon>
        <taxon>eudicotyledons</taxon>
        <taxon>Gunneridae</taxon>
        <taxon>Pentapetalae</taxon>
        <taxon>rosids</taxon>
        <taxon>fabids</taxon>
        <taxon>Malpighiales</taxon>
        <taxon>Salicaceae</taxon>
        <taxon>Saliceae</taxon>
        <taxon>Salix</taxon>
    </lineage>
</organism>
<dbReference type="Proteomes" id="UP000326939">
    <property type="component" value="Chromosome 9"/>
</dbReference>
<dbReference type="AlphaFoldDB" id="A0A5N5LG53"/>
<reference evidence="2" key="1">
    <citation type="journal article" date="2019" name="Gigascience">
        <title>De novo genome assembly of the endangered Acer yangbiense, a plant species with extremely small populations endemic to Yunnan Province, China.</title>
        <authorList>
            <person name="Yang J."/>
            <person name="Wariss H.M."/>
            <person name="Tao L."/>
            <person name="Zhang R."/>
            <person name="Yun Q."/>
            <person name="Hollingsworth P."/>
            <person name="Dao Z."/>
            <person name="Luo G."/>
            <person name="Guo H."/>
            <person name="Ma Y."/>
            <person name="Sun W."/>
        </authorList>
    </citation>
    <scope>NUCLEOTIDE SEQUENCE [LARGE SCALE GENOMIC DNA]</scope>
    <source>
        <strain evidence="2">cv. br00</strain>
    </source>
</reference>
<comment type="caution">
    <text evidence="1">The sequence shown here is derived from an EMBL/GenBank/DDBJ whole genome shotgun (WGS) entry which is preliminary data.</text>
</comment>
<keyword evidence="2" id="KW-1185">Reference proteome</keyword>
<sequence>MTSHVENQQAGWECRKWKIFFSFATIPDFMVKEMGIYASHLPQEMPLHAPLLELRHGKDDPFEASNISFCKTKNNSVFVLELWGYVIRKMSKKDIFNWHTSWPTPPLSQDLCPLITKEEDVEWSSKNRSLYWFVYAGFENIKTCLTLDPIDAKTA</sequence>
<evidence type="ECO:0000313" key="1">
    <source>
        <dbReference type="EMBL" id="KAB5541723.1"/>
    </source>
</evidence>